<reference evidence="2 3" key="2">
    <citation type="journal article" date="2022" name="Mol. Biol. Evol.">
        <title>Comparative Genomics Reveals Insights into the Divergent Evolution of Astigmatic Mites and Household Pest Adaptations.</title>
        <authorList>
            <person name="Xiong Q."/>
            <person name="Wan A.T."/>
            <person name="Liu X."/>
            <person name="Fung C.S."/>
            <person name="Xiao X."/>
            <person name="Malainual N."/>
            <person name="Hou J."/>
            <person name="Wang L."/>
            <person name="Wang M."/>
            <person name="Yang K.Y."/>
            <person name="Cui Y."/>
            <person name="Leung E.L."/>
            <person name="Nong W."/>
            <person name="Shin S.K."/>
            <person name="Au S.W."/>
            <person name="Jeong K.Y."/>
            <person name="Chew F.T."/>
            <person name="Hui J.H."/>
            <person name="Leung T.F."/>
            <person name="Tungtrongchitr A."/>
            <person name="Zhong N."/>
            <person name="Liu Z."/>
            <person name="Tsui S.K."/>
        </authorList>
    </citation>
    <scope>NUCLEOTIDE SEQUENCE [LARGE SCALE GENOMIC DNA]</scope>
    <source>
        <strain evidence="2">Derp</strain>
    </source>
</reference>
<keyword evidence="1" id="KW-0472">Membrane</keyword>
<dbReference type="EMBL" id="NJHN03000062">
    <property type="protein sequence ID" value="KAH9418806.1"/>
    <property type="molecule type" value="Genomic_DNA"/>
</dbReference>
<feature type="transmembrane region" description="Helical" evidence="1">
    <location>
        <begin position="12"/>
        <end position="36"/>
    </location>
</feature>
<name>A0ABQ8J8A0_DERPT</name>
<evidence type="ECO:0000256" key="1">
    <source>
        <dbReference type="SAM" id="Phobius"/>
    </source>
</evidence>
<reference evidence="2 3" key="1">
    <citation type="journal article" date="2018" name="J. Allergy Clin. Immunol.">
        <title>High-quality assembly of Dermatophagoides pteronyssinus genome and transcriptome reveals a wide range of novel allergens.</title>
        <authorList>
            <person name="Liu X.Y."/>
            <person name="Yang K.Y."/>
            <person name="Wang M.Q."/>
            <person name="Kwok J.S."/>
            <person name="Zeng X."/>
            <person name="Yang Z."/>
            <person name="Xiao X.J."/>
            <person name="Lau C.P."/>
            <person name="Li Y."/>
            <person name="Huang Z.M."/>
            <person name="Ba J.G."/>
            <person name="Yim A.K."/>
            <person name="Ouyang C.Y."/>
            <person name="Ngai S.M."/>
            <person name="Chan T.F."/>
            <person name="Leung E.L."/>
            <person name="Liu L."/>
            <person name="Liu Z.G."/>
            <person name="Tsui S.K."/>
        </authorList>
    </citation>
    <scope>NUCLEOTIDE SEQUENCE [LARGE SCALE GENOMIC DNA]</scope>
    <source>
        <strain evidence="2">Derp</strain>
    </source>
</reference>
<gene>
    <name evidence="2" type="ORF">DERP_004132</name>
</gene>
<evidence type="ECO:0000313" key="3">
    <source>
        <dbReference type="Proteomes" id="UP000887458"/>
    </source>
</evidence>
<keyword evidence="1" id="KW-0812">Transmembrane</keyword>
<evidence type="ECO:0000313" key="2">
    <source>
        <dbReference type="EMBL" id="KAH9418806.1"/>
    </source>
</evidence>
<comment type="caution">
    <text evidence="2">The sequence shown here is derived from an EMBL/GenBank/DDBJ whole genome shotgun (WGS) entry which is preliminary data.</text>
</comment>
<keyword evidence="1" id="KW-1133">Transmembrane helix</keyword>
<feature type="non-terminal residue" evidence="2">
    <location>
        <position position="153"/>
    </location>
</feature>
<proteinExistence type="predicted"/>
<accession>A0ABQ8J8A0</accession>
<sequence length="153" mass="17341">MIMYTQQRYLKSSPISMISTMTIIWLLFTIIIISSLQTIHTAAINNGGGGSQSSMMSTGSSEKFQSDSDIIDQMAKLSPNTSPFATSIRSNMDSMNNELDIDGANHIILNRLFNMLERKKLPPNWMIHQALLSGQHKRQIRYQQCYFNPISCF</sequence>
<protein>
    <submittedName>
        <fullName evidence="2">Uncharacterized protein</fullName>
    </submittedName>
</protein>
<dbReference type="Proteomes" id="UP000887458">
    <property type="component" value="Unassembled WGS sequence"/>
</dbReference>
<organism evidence="2 3">
    <name type="scientific">Dermatophagoides pteronyssinus</name>
    <name type="common">European house dust mite</name>
    <dbReference type="NCBI Taxonomy" id="6956"/>
    <lineage>
        <taxon>Eukaryota</taxon>
        <taxon>Metazoa</taxon>
        <taxon>Ecdysozoa</taxon>
        <taxon>Arthropoda</taxon>
        <taxon>Chelicerata</taxon>
        <taxon>Arachnida</taxon>
        <taxon>Acari</taxon>
        <taxon>Acariformes</taxon>
        <taxon>Sarcoptiformes</taxon>
        <taxon>Astigmata</taxon>
        <taxon>Psoroptidia</taxon>
        <taxon>Analgoidea</taxon>
        <taxon>Pyroglyphidae</taxon>
        <taxon>Dermatophagoidinae</taxon>
        <taxon>Dermatophagoides</taxon>
    </lineage>
</organism>
<keyword evidence="3" id="KW-1185">Reference proteome</keyword>